<evidence type="ECO:0000313" key="2">
    <source>
        <dbReference type="EMBL" id="KAL3230025.1"/>
    </source>
</evidence>
<protein>
    <submittedName>
        <fullName evidence="2">Uncharacterized protein</fullName>
    </submittedName>
</protein>
<comment type="caution">
    <text evidence="2">The sequence shown here is derived from an EMBL/GenBank/DDBJ whole genome shotgun (WGS) entry which is preliminary data.</text>
</comment>
<feature type="region of interest" description="Disordered" evidence="1">
    <location>
        <begin position="259"/>
        <end position="279"/>
    </location>
</feature>
<dbReference type="EMBL" id="JBEVYD010000010">
    <property type="protein sequence ID" value="KAL3230025.1"/>
    <property type="molecule type" value="Genomic_DNA"/>
</dbReference>
<evidence type="ECO:0000313" key="3">
    <source>
        <dbReference type="Proteomes" id="UP001623330"/>
    </source>
</evidence>
<accession>A0ABR4NPJ8</accession>
<sequence>MYSKRFKKETEHPKAVLQPKTTNVRIPLLQGNKRVAANGDVVSKRRKKRKTNAITSIVNDYVTLRLSDGQEFPHDEENVNLGSDPELVVAPPASTSTPTPNSSGKAEFIEEPTLRYPEITYNRKWNHKCTLPVSDLRDQKRIGSKNYIDIYEQQCSDIEDSVLVSPNAYYNKCKSMELKTTALLTNYTSDSLQSKCGHRQGNISTNNSPTQMKLAGTHLRRYELIKQAYKEYVGEGVNYPLFKNLTGYGGSTGELNDSSDLYESSGGKATYNDSPIGNN</sequence>
<name>A0ABR4NPJ8_9SACH</name>
<reference evidence="2 3" key="1">
    <citation type="submission" date="2024-05" db="EMBL/GenBank/DDBJ databases">
        <title>Long read based assembly of the Candida bracarensis genome reveals expanded adhesin content.</title>
        <authorList>
            <person name="Marcet-Houben M."/>
            <person name="Ksiezopolska E."/>
            <person name="Gabaldon T."/>
        </authorList>
    </citation>
    <scope>NUCLEOTIDE SEQUENCE [LARGE SCALE GENOMIC DNA]</scope>
    <source>
        <strain evidence="2 3">CBM6</strain>
    </source>
</reference>
<dbReference type="Proteomes" id="UP001623330">
    <property type="component" value="Unassembled WGS sequence"/>
</dbReference>
<proteinExistence type="predicted"/>
<organism evidence="2 3">
    <name type="scientific">Nakaseomyces bracarensis</name>
    <dbReference type="NCBI Taxonomy" id="273131"/>
    <lineage>
        <taxon>Eukaryota</taxon>
        <taxon>Fungi</taxon>
        <taxon>Dikarya</taxon>
        <taxon>Ascomycota</taxon>
        <taxon>Saccharomycotina</taxon>
        <taxon>Saccharomycetes</taxon>
        <taxon>Saccharomycetales</taxon>
        <taxon>Saccharomycetaceae</taxon>
        <taxon>Nakaseomyces</taxon>
    </lineage>
</organism>
<gene>
    <name evidence="2" type="ORF">RNJ44_01388</name>
</gene>
<keyword evidence="3" id="KW-1185">Reference proteome</keyword>
<evidence type="ECO:0000256" key="1">
    <source>
        <dbReference type="SAM" id="MobiDB-lite"/>
    </source>
</evidence>